<comment type="caution">
    <text evidence="2">The sequence shown here is derived from an EMBL/GenBank/DDBJ whole genome shotgun (WGS) entry which is preliminary data.</text>
</comment>
<gene>
    <name evidence="2" type="ORF">EVAR_11104_1</name>
</gene>
<reference evidence="2 3" key="1">
    <citation type="journal article" date="2019" name="Commun. Biol.">
        <title>The bagworm genome reveals a unique fibroin gene that provides high tensile strength.</title>
        <authorList>
            <person name="Kono N."/>
            <person name="Nakamura H."/>
            <person name="Ohtoshi R."/>
            <person name="Tomita M."/>
            <person name="Numata K."/>
            <person name="Arakawa K."/>
        </authorList>
    </citation>
    <scope>NUCLEOTIDE SEQUENCE [LARGE SCALE GENOMIC DNA]</scope>
</reference>
<name>A0A4C1U3V7_EUMVA</name>
<evidence type="ECO:0000256" key="1">
    <source>
        <dbReference type="SAM" id="MobiDB-lite"/>
    </source>
</evidence>
<sequence>MNSGITPKWVAPGAGRLRALHSHVTTPGRLSGSVIDIESRTRIGSYIKVNRTEMEIVLDIESSIDIKDLKIDFMSTRVRSQAKEGSGSGGVHTRSRAGRRPHNRKRLGASVVSRHPEPTPHLPL</sequence>
<evidence type="ECO:0000313" key="3">
    <source>
        <dbReference type="Proteomes" id="UP000299102"/>
    </source>
</evidence>
<dbReference type="AlphaFoldDB" id="A0A4C1U3V7"/>
<protein>
    <submittedName>
        <fullName evidence="2">Uncharacterized protein</fullName>
    </submittedName>
</protein>
<proteinExistence type="predicted"/>
<feature type="region of interest" description="Disordered" evidence="1">
    <location>
        <begin position="78"/>
        <end position="124"/>
    </location>
</feature>
<feature type="compositionally biased region" description="Basic residues" evidence="1">
    <location>
        <begin position="93"/>
        <end position="107"/>
    </location>
</feature>
<evidence type="ECO:0000313" key="2">
    <source>
        <dbReference type="EMBL" id="GBP21073.1"/>
    </source>
</evidence>
<keyword evidence="3" id="KW-1185">Reference proteome</keyword>
<accession>A0A4C1U3V7</accession>
<dbReference type="Proteomes" id="UP000299102">
    <property type="component" value="Unassembled WGS sequence"/>
</dbReference>
<dbReference type="EMBL" id="BGZK01000125">
    <property type="protein sequence ID" value="GBP21073.1"/>
    <property type="molecule type" value="Genomic_DNA"/>
</dbReference>
<organism evidence="2 3">
    <name type="scientific">Eumeta variegata</name>
    <name type="common">Bagworm moth</name>
    <name type="synonym">Eumeta japonica</name>
    <dbReference type="NCBI Taxonomy" id="151549"/>
    <lineage>
        <taxon>Eukaryota</taxon>
        <taxon>Metazoa</taxon>
        <taxon>Ecdysozoa</taxon>
        <taxon>Arthropoda</taxon>
        <taxon>Hexapoda</taxon>
        <taxon>Insecta</taxon>
        <taxon>Pterygota</taxon>
        <taxon>Neoptera</taxon>
        <taxon>Endopterygota</taxon>
        <taxon>Lepidoptera</taxon>
        <taxon>Glossata</taxon>
        <taxon>Ditrysia</taxon>
        <taxon>Tineoidea</taxon>
        <taxon>Psychidae</taxon>
        <taxon>Oiketicinae</taxon>
        <taxon>Eumeta</taxon>
    </lineage>
</organism>